<protein>
    <recommendedName>
        <fullName evidence="5">EGF-like domain-containing protein</fullName>
    </recommendedName>
</protein>
<evidence type="ECO:0000256" key="1">
    <source>
        <dbReference type="SAM" id="MobiDB-lite"/>
    </source>
</evidence>
<keyword evidence="2" id="KW-0732">Signal</keyword>
<feature type="compositionally biased region" description="Acidic residues" evidence="1">
    <location>
        <begin position="377"/>
        <end position="391"/>
    </location>
</feature>
<dbReference type="STRING" id="105696.A0A1Y2LS87"/>
<evidence type="ECO:0000313" key="4">
    <source>
        <dbReference type="Proteomes" id="UP000193240"/>
    </source>
</evidence>
<dbReference type="InParanoid" id="A0A1Y2LS87"/>
<dbReference type="AlphaFoldDB" id="A0A1Y2LS87"/>
<feature type="signal peptide" evidence="2">
    <location>
        <begin position="1"/>
        <end position="16"/>
    </location>
</feature>
<reference evidence="3 4" key="1">
    <citation type="journal article" date="2017" name="Genome Announc.">
        <title>Genome sequence of the saprophytic ascomycete Epicoccum nigrum ICMP 19927 strain isolated from New Zealand.</title>
        <authorList>
            <person name="Fokin M."/>
            <person name="Fleetwood D."/>
            <person name="Weir B.S."/>
            <person name="Villas-Boas S.G."/>
        </authorList>
    </citation>
    <scope>NUCLEOTIDE SEQUENCE [LARGE SCALE GENOMIC DNA]</scope>
    <source>
        <strain evidence="3 4">ICMP 19927</strain>
    </source>
</reference>
<evidence type="ECO:0000313" key="3">
    <source>
        <dbReference type="EMBL" id="OSS46743.1"/>
    </source>
</evidence>
<accession>A0A1Y2LS87</accession>
<keyword evidence="4" id="KW-1185">Reference proteome</keyword>
<sequence>MKSVVVGAMLLRTIYAQDTGAQLDLPTRQGTGAVPAAAAPAISDAVAPIPVPPAVEAQNSAVGAVAPVVSPMVAPLAPVLIPGINAPSETELLGPSAEIAPSLGKNSVLHTGTADVILDRPTSAAPFGAGTTPGTGISFRPNGLRPNGASAVNSLLSFASASAPAASAPVFGGRPVVPSRQGGFGAFAVDEPSPVDTPVAVDATPAVDLLPASSDVPIASPSGVLPILLDVLAAPARSVPVPVLSETPIPSPSGIASPIGSNPYIGPFDPYSIYDPNSPYYDPYAKPLGWEGNDNGIYDGEDDEECPSWCTPEYDSSPYVTITYTEYTSEAAPTPTPAYDAEAQYYPRLKKVRSILRAVRRQVFNWPSALPSPAPYSDDDDSGSYDGEDGSIPDWLYEISGASARPTATAVSKPMCPKSCYKPKHTDSGYGTAEPTFTKTHPGSYETAEAPYENENPEPTADGYYPAGNDSAVYWPTGATSIYDGYTSIPSEPTSAAYGDYTAVPEPSTLMTQYYPETTGGAWSDPGSAAGDYTGDSLDTLCPNTCNPFNPTENFCDLSTGCATTGGSKYYCACRAGFRPDNYNAKDFSKLFKVAGQPYVYVAGSTSCDTPCDDPSCSEVLERNHCK</sequence>
<evidence type="ECO:0000256" key="2">
    <source>
        <dbReference type="SAM" id="SignalP"/>
    </source>
</evidence>
<dbReference type="Proteomes" id="UP000193240">
    <property type="component" value="Unassembled WGS sequence"/>
</dbReference>
<evidence type="ECO:0008006" key="5">
    <source>
        <dbReference type="Google" id="ProtNLM"/>
    </source>
</evidence>
<gene>
    <name evidence="3" type="ORF">B5807_08822</name>
</gene>
<proteinExistence type="predicted"/>
<name>A0A1Y2LS87_EPING</name>
<dbReference type="EMBL" id="KZ107850">
    <property type="protein sequence ID" value="OSS46743.1"/>
    <property type="molecule type" value="Genomic_DNA"/>
</dbReference>
<feature type="region of interest" description="Disordered" evidence="1">
    <location>
        <begin position="369"/>
        <end position="392"/>
    </location>
</feature>
<feature type="chain" id="PRO_5011001942" description="EGF-like domain-containing protein" evidence="2">
    <location>
        <begin position="17"/>
        <end position="627"/>
    </location>
</feature>
<organism evidence="3 4">
    <name type="scientific">Epicoccum nigrum</name>
    <name type="common">Soil fungus</name>
    <name type="synonym">Epicoccum purpurascens</name>
    <dbReference type="NCBI Taxonomy" id="105696"/>
    <lineage>
        <taxon>Eukaryota</taxon>
        <taxon>Fungi</taxon>
        <taxon>Dikarya</taxon>
        <taxon>Ascomycota</taxon>
        <taxon>Pezizomycotina</taxon>
        <taxon>Dothideomycetes</taxon>
        <taxon>Pleosporomycetidae</taxon>
        <taxon>Pleosporales</taxon>
        <taxon>Pleosporineae</taxon>
        <taxon>Didymellaceae</taxon>
        <taxon>Epicoccum</taxon>
    </lineage>
</organism>